<dbReference type="PANTHER" id="PTHR36510">
    <property type="entry name" value="GLUTAMATE--CYSTEINE LIGASE 2-RELATED"/>
    <property type="match status" value="1"/>
</dbReference>
<dbReference type="InterPro" id="IPR006336">
    <property type="entry name" value="GCS2"/>
</dbReference>
<dbReference type="KEGG" id="pum:HGP31_15675"/>
<keyword evidence="3 4" id="KW-0067">ATP-binding</keyword>
<dbReference type="GO" id="GO:0005524">
    <property type="term" value="F:ATP binding"/>
    <property type="evidence" value="ECO:0007669"/>
    <property type="project" value="UniProtKB-KW"/>
</dbReference>
<reference evidence="5 6" key="1">
    <citation type="submission" date="2020-04" db="EMBL/GenBank/DDBJ databases">
        <authorList>
            <person name="Yao Y."/>
            <person name="He Z."/>
        </authorList>
    </citation>
    <scope>NUCLEOTIDE SEQUENCE [LARGE SCALE GENOMIC DNA]</scope>
    <source>
        <strain evidence="5 6">CY-1</strain>
    </source>
</reference>
<dbReference type="NCBIfam" id="NF010039">
    <property type="entry name" value="PRK13515.1"/>
    <property type="match status" value="1"/>
</dbReference>
<sequence>MNRRLKFGIEEEYFITDLHTRRMSDEPPGASIEACQEAMGNCFAYEMFQGQIEVASPIFTCMPEAENYLVSARTRLQRTLETYGLGLLCAGSHPLADWRTQQATGQDHFLQLFDDYQRVARRSVLSGLHVHVEVPGHLDRIQVMNEVLPWTPLLLALSSSSPFWDGADSGFMSYRQTACDEWPRMGIPEYFEDEAAHDAYITLLMRTGAIRQASECWWGVRPASRYPTLELRMTDACPRLEDTLCIASFFRLLVAYAIDQPRPGSGYSQESRWILKENRWRAKRSGTHGAFIVEGYDRPFSAEQWLVLAQQILGETARSMHVENVFSQARRILRNGTSADRQRSVYQRALRSTGDTHAALADVVDQLLMETSQEPCASDDLQPALCES</sequence>
<dbReference type="InterPro" id="IPR011793">
    <property type="entry name" value="YbdK"/>
</dbReference>
<gene>
    <name evidence="5" type="ORF">HGP31_15675</name>
</gene>
<comment type="similarity">
    <text evidence="4">Belongs to the glutamate--cysteine ligase type 2 family. YbdK subfamily.</text>
</comment>
<evidence type="ECO:0000256" key="3">
    <source>
        <dbReference type="ARBA" id="ARBA00022840"/>
    </source>
</evidence>
<comment type="function">
    <text evidence="4">ATP-dependent carboxylate-amine ligase which exhibits weak glutamate--cysteine ligase activity.</text>
</comment>
<dbReference type="Proteomes" id="UP000501367">
    <property type="component" value="Chromosome"/>
</dbReference>
<dbReference type="InterPro" id="IPR014746">
    <property type="entry name" value="Gln_synth/guanido_kin_cat_dom"/>
</dbReference>
<evidence type="ECO:0000256" key="1">
    <source>
        <dbReference type="ARBA" id="ARBA00022598"/>
    </source>
</evidence>
<evidence type="ECO:0000313" key="5">
    <source>
        <dbReference type="EMBL" id="QJC79685.1"/>
    </source>
</evidence>
<dbReference type="RefSeq" id="WP_168758150.1">
    <property type="nucleotide sequence ID" value="NZ_CP051487.1"/>
</dbReference>
<dbReference type="SUPFAM" id="SSF55931">
    <property type="entry name" value="Glutamine synthetase/guanido kinase"/>
    <property type="match status" value="1"/>
</dbReference>
<dbReference type="GO" id="GO:0042398">
    <property type="term" value="P:modified amino acid biosynthetic process"/>
    <property type="evidence" value="ECO:0007669"/>
    <property type="project" value="InterPro"/>
</dbReference>
<dbReference type="EMBL" id="CP051487">
    <property type="protein sequence ID" value="QJC79685.1"/>
    <property type="molecule type" value="Genomic_DNA"/>
</dbReference>
<name>A0AAE6ZUN0_9PSED</name>
<dbReference type="HAMAP" id="MF_01609">
    <property type="entry name" value="Glu_cys_ligase_2"/>
    <property type="match status" value="1"/>
</dbReference>
<dbReference type="InterPro" id="IPR050141">
    <property type="entry name" value="GCL_type2/YbdK_subfam"/>
</dbReference>
<proteinExistence type="inferred from homology"/>
<evidence type="ECO:0000313" key="6">
    <source>
        <dbReference type="Proteomes" id="UP000501367"/>
    </source>
</evidence>
<accession>A0AAE6ZUN0</accession>
<dbReference type="EC" id="6.3.2.2" evidence="4"/>
<dbReference type="PANTHER" id="PTHR36510:SF1">
    <property type="entry name" value="GLUTAMATE--CYSTEINE LIGASE 2-RELATED"/>
    <property type="match status" value="1"/>
</dbReference>
<comment type="catalytic activity">
    <reaction evidence="4">
        <text>L-cysteine + L-glutamate + ATP = gamma-L-glutamyl-L-cysteine + ADP + phosphate + H(+)</text>
        <dbReference type="Rhea" id="RHEA:13285"/>
        <dbReference type="ChEBI" id="CHEBI:15378"/>
        <dbReference type="ChEBI" id="CHEBI:29985"/>
        <dbReference type="ChEBI" id="CHEBI:30616"/>
        <dbReference type="ChEBI" id="CHEBI:35235"/>
        <dbReference type="ChEBI" id="CHEBI:43474"/>
        <dbReference type="ChEBI" id="CHEBI:58173"/>
        <dbReference type="ChEBI" id="CHEBI:456216"/>
        <dbReference type="EC" id="6.3.2.2"/>
    </reaction>
</comment>
<evidence type="ECO:0000256" key="2">
    <source>
        <dbReference type="ARBA" id="ARBA00022741"/>
    </source>
</evidence>
<evidence type="ECO:0000256" key="4">
    <source>
        <dbReference type="HAMAP-Rule" id="MF_01609"/>
    </source>
</evidence>
<dbReference type="NCBIfam" id="TIGR02050">
    <property type="entry name" value="gshA_cyan_rel"/>
    <property type="match status" value="1"/>
</dbReference>
<keyword evidence="2 4" id="KW-0547">Nucleotide-binding</keyword>
<organism evidence="5 6">
    <name type="scientific">Pseudomonas umsongensis</name>
    <dbReference type="NCBI Taxonomy" id="198618"/>
    <lineage>
        <taxon>Bacteria</taxon>
        <taxon>Pseudomonadati</taxon>
        <taxon>Pseudomonadota</taxon>
        <taxon>Gammaproteobacteria</taxon>
        <taxon>Pseudomonadales</taxon>
        <taxon>Pseudomonadaceae</taxon>
        <taxon>Pseudomonas</taxon>
    </lineage>
</organism>
<dbReference type="GeneID" id="72195034"/>
<dbReference type="Pfam" id="PF04107">
    <property type="entry name" value="GCS2"/>
    <property type="match status" value="1"/>
</dbReference>
<protein>
    <recommendedName>
        <fullName evidence="4">Putative glutamate--cysteine ligase 2</fullName>
        <ecNumber evidence="4">6.3.2.2</ecNumber>
    </recommendedName>
    <alternativeName>
        <fullName evidence="4">Gamma-glutamylcysteine synthetase 2</fullName>
        <shortName evidence="4">GCS 2</shortName>
        <shortName evidence="4">Gamma-GCS 2</shortName>
    </alternativeName>
</protein>
<dbReference type="GO" id="GO:0004357">
    <property type="term" value="F:glutamate-cysteine ligase activity"/>
    <property type="evidence" value="ECO:0007669"/>
    <property type="project" value="UniProtKB-EC"/>
</dbReference>
<dbReference type="Gene3D" id="3.30.590.20">
    <property type="match status" value="1"/>
</dbReference>
<keyword evidence="1 4" id="KW-0436">Ligase</keyword>
<dbReference type="AlphaFoldDB" id="A0AAE6ZUN0"/>